<dbReference type="RefSeq" id="WP_307405779.1">
    <property type="nucleotide sequence ID" value="NZ_JAUSUR010000001.1"/>
</dbReference>
<feature type="transmembrane region" description="Helical" evidence="9">
    <location>
        <begin position="207"/>
        <end position="238"/>
    </location>
</feature>
<proteinExistence type="predicted"/>
<evidence type="ECO:0000313" key="11">
    <source>
        <dbReference type="Proteomes" id="UP001230220"/>
    </source>
</evidence>
<keyword evidence="8 9" id="KW-0472">Membrane</keyword>
<sequence length="265" mass="28251">MDLFTALLIALVVWLLISLEAWLSYPMINVPLVVSPIVGLILGDFEQGVVIGATLQLVFLGVMQIGGTLPSDATLGSAIGTAFAISMGQSTEVALTFAVPVALLGSFLTLFGYLLRGLFNPLVERLCATGNTKGLERLHVALAFLPELPKGIVIFAALYFGTGFAQDLIEIIPQTVIDGLDYASDLMPAVGIALLLRMMWSKKMSVYFFLGVILVAFFNLEMLGVAVTGVVISVIMLLESNNKGGKEVALATSSEAVTEEDLFND</sequence>
<keyword evidence="7 9" id="KW-1133">Transmembrane helix</keyword>
<evidence type="ECO:0000256" key="1">
    <source>
        <dbReference type="ARBA" id="ARBA00004651"/>
    </source>
</evidence>
<dbReference type="EMBL" id="JAUSUR010000001">
    <property type="protein sequence ID" value="MDQ0360121.1"/>
    <property type="molecule type" value="Genomic_DNA"/>
</dbReference>
<organism evidence="10 11">
    <name type="scientific">Breznakia pachnodae</name>
    <dbReference type="NCBI Taxonomy" id="265178"/>
    <lineage>
        <taxon>Bacteria</taxon>
        <taxon>Bacillati</taxon>
        <taxon>Bacillota</taxon>
        <taxon>Erysipelotrichia</taxon>
        <taxon>Erysipelotrichales</taxon>
        <taxon>Erysipelotrichaceae</taxon>
        <taxon>Breznakia</taxon>
    </lineage>
</organism>
<comment type="caution">
    <text evidence="10">The sequence shown here is derived from an EMBL/GenBank/DDBJ whole genome shotgun (WGS) entry which is preliminary data.</text>
</comment>
<dbReference type="PANTHER" id="PTHR32502">
    <property type="entry name" value="N-ACETYLGALACTOSAMINE PERMEASE II COMPONENT-RELATED"/>
    <property type="match status" value="1"/>
</dbReference>
<evidence type="ECO:0000256" key="5">
    <source>
        <dbReference type="ARBA" id="ARBA00022683"/>
    </source>
</evidence>
<dbReference type="PROSITE" id="PS51106">
    <property type="entry name" value="PTS_EIIC_TYPE_4"/>
    <property type="match status" value="1"/>
</dbReference>
<keyword evidence="2" id="KW-0813">Transport</keyword>
<evidence type="ECO:0000256" key="9">
    <source>
        <dbReference type="SAM" id="Phobius"/>
    </source>
</evidence>
<keyword evidence="5" id="KW-0598">Phosphotransferase system</keyword>
<feature type="transmembrane region" description="Helical" evidence="9">
    <location>
        <begin position="97"/>
        <end position="119"/>
    </location>
</feature>
<evidence type="ECO:0000256" key="2">
    <source>
        <dbReference type="ARBA" id="ARBA00022448"/>
    </source>
</evidence>
<evidence type="ECO:0000256" key="4">
    <source>
        <dbReference type="ARBA" id="ARBA00022597"/>
    </source>
</evidence>
<comment type="subcellular location">
    <subcellularLocation>
        <location evidence="1">Cell membrane</location>
        <topology evidence="1">Multi-pass membrane protein</topology>
    </subcellularLocation>
</comment>
<keyword evidence="3" id="KW-1003">Cell membrane</keyword>
<dbReference type="InterPro" id="IPR050303">
    <property type="entry name" value="GatZ_KbaZ_carbometab"/>
</dbReference>
<evidence type="ECO:0000256" key="3">
    <source>
        <dbReference type="ARBA" id="ARBA00022475"/>
    </source>
</evidence>
<evidence type="ECO:0000256" key="6">
    <source>
        <dbReference type="ARBA" id="ARBA00022692"/>
    </source>
</evidence>
<dbReference type="InterPro" id="IPR004700">
    <property type="entry name" value="PTS_IIC_man"/>
</dbReference>
<accession>A0ABU0DZQ7</accession>
<reference evidence="10 11" key="1">
    <citation type="submission" date="2023-07" db="EMBL/GenBank/DDBJ databases">
        <title>Genomic Encyclopedia of Type Strains, Phase IV (KMG-IV): sequencing the most valuable type-strain genomes for metagenomic binning, comparative biology and taxonomic classification.</title>
        <authorList>
            <person name="Goeker M."/>
        </authorList>
    </citation>
    <scope>NUCLEOTIDE SEQUENCE [LARGE SCALE GENOMIC DNA]</scope>
    <source>
        <strain evidence="10 11">DSM 16784</strain>
    </source>
</reference>
<keyword evidence="11" id="KW-1185">Reference proteome</keyword>
<evidence type="ECO:0000256" key="8">
    <source>
        <dbReference type="ARBA" id="ARBA00023136"/>
    </source>
</evidence>
<keyword evidence="4" id="KW-0762">Sugar transport</keyword>
<name>A0ABU0DZQ7_9FIRM</name>
<dbReference type="Pfam" id="PF03609">
    <property type="entry name" value="EII-Sor"/>
    <property type="match status" value="1"/>
</dbReference>
<evidence type="ECO:0000256" key="7">
    <source>
        <dbReference type="ARBA" id="ARBA00022989"/>
    </source>
</evidence>
<gene>
    <name evidence="10" type="ORF">J2S15_000852</name>
</gene>
<dbReference type="Proteomes" id="UP001230220">
    <property type="component" value="Unassembled WGS sequence"/>
</dbReference>
<dbReference type="PANTHER" id="PTHR32502:SF8">
    <property type="entry name" value="N-ACETYLGALACTOSAMINE PERMEASE IIC COMPONENT 1"/>
    <property type="match status" value="1"/>
</dbReference>
<protein>
    <submittedName>
        <fullName evidence="10">Mannose/fructose/N-acetylgalactosamine-specific phosphotransferase system component IIC</fullName>
    </submittedName>
</protein>
<evidence type="ECO:0000313" key="10">
    <source>
        <dbReference type="EMBL" id="MDQ0360121.1"/>
    </source>
</evidence>
<keyword evidence="6 9" id="KW-0812">Transmembrane</keyword>